<feature type="repeat" description="PPR" evidence="3">
    <location>
        <begin position="363"/>
        <end position="397"/>
    </location>
</feature>
<feature type="repeat" description="PPR" evidence="3">
    <location>
        <begin position="433"/>
        <end position="467"/>
    </location>
</feature>
<dbReference type="InterPro" id="IPR002885">
    <property type="entry name" value="PPR_rpt"/>
</dbReference>
<gene>
    <name evidence="4" type="ORF">KSP39_PZI020956</name>
</gene>
<dbReference type="PANTHER" id="PTHR47939">
    <property type="entry name" value="MEMBRANE-ASSOCIATED SALT-INDUCIBLE PROTEIN-LIKE"/>
    <property type="match status" value="1"/>
</dbReference>
<dbReference type="Gene3D" id="1.25.40.10">
    <property type="entry name" value="Tetratricopeptide repeat domain"/>
    <property type="match status" value="6"/>
</dbReference>
<feature type="repeat" description="PPR" evidence="3">
    <location>
        <begin position="852"/>
        <end position="886"/>
    </location>
</feature>
<evidence type="ECO:0000256" key="1">
    <source>
        <dbReference type="ARBA" id="ARBA00007626"/>
    </source>
</evidence>
<feature type="repeat" description="PPR" evidence="3">
    <location>
        <begin position="817"/>
        <end position="851"/>
    </location>
</feature>
<dbReference type="AlphaFoldDB" id="A0AAP0AYP9"/>
<protein>
    <submittedName>
        <fullName evidence="4">Pentatricopeptide repeat-containing protein</fullName>
    </submittedName>
</protein>
<feature type="repeat" description="PPR" evidence="3">
    <location>
        <begin position="328"/>
        <end position="362"/>
    </location>
</feature>
<dbReference type="InterPro" id="IPR050667">
    <property type="entry name" value="PPR-containing_protein"/>
</dbReference>
<feature type="repeat" description="PPR" evidence="3">
    <location>
        <begin position="748"/>
        <end position="782"/>
    </location>
</feature>
<proteinExistence type="inferred from homology"/>
<dbReference type="InterPro" id="IPR011990">
    <property type="entry name" value="TPR-like_helical_dom_sf"/>
</dbReference>
<name>A0AAP0AYP9_9ASPA</name>
<dbReference type="PANTHER" id="PTHR47939:SF13">
    <property type="entry name" value="OS03G0201400 PROTEIN"/>
    <property type="match status" value="1"/>
</dbReference>
<dbReference type="EMBL" id="JBBWWQ010000019">
    <property type="protein sequence ID" value="KAK8919346.1"/>
    <property type="molecule type" value="Genomic_DNA"/>
</dbReference>
<comment type="caution">
    <text evidence="4">The sequence shown here is derived from an EMBL/GenBank/DDBJ whole genome shotgun (WGS) entry which is preliminary data.</text>
</comment>
<sequence>MGSLRIVAAPDIYESKGCMGYFRTYDPNVRCFDFCTNQRWEQFSKAFTLRVAVLPSTCFNWSNQNPRASRSECILIHALEADDLARTHADLEDEFRLGSEENEALKNGGSIPKNSTTKLVELRTKCHQKSTAGEKSKIKIWNRVDMMNKVAQRKVAKTFFVRKVGSSRYVRHSVGFEAILSTITPDSSTEQCNLILKFLERRNGEKALNFLEWMKRNGKLKNNADAYKVVLRVLASKEDWVGANLLLQEMILTSECELDSETFNQLIYACTKRRIVVWGAKWFRLMLQSQVPPNASTIGMLMSLYQKTKNLTEAEFTFSCMRSCNLHCVNAYSAIITIYTRLGLHHKSEEIIDLMDQDGVLPNLENWLVRINAYSQQGKLEEAESMLKSMTDARFMPNIVAYNTLITGYGRVSNTIAAEKIFRCLKSAGLEPDGTTYRSMIEGIGRTGNYKETLWYYEQLKSAGFQPNSSNFHTMFTIQATHGDEEGIIQTFKDMKSAGCQYSSILGSLLQAYKKAGRIEMFPSVLRNSFYEDILLDPTSCSILVVAYVQKGLLEEAFQVLNDKKWIDTKFEENLYHLLICSFKEEGQYENAIKTYHQMPKSEHRHNLQITCTVIDIFCALNKFTDAENLYLKIKASGISFDMIAYSVVVRMYMKAGSLRDACLVLDTMEERSNIVPDTFLFRDMLRIYQQCNMFKKLANSYYWMLRSGVTWDEAMYICVINCCGRALPIDEVSRLFDEMLQCGYAGNTITFNAMLDIYGKNGLLKKARRVFLMARKRGMADVITYNTIIAIYGQCKDFKRMRSIIHRMEISGYPISLEAYNCMLDAYGKEDLLEEFNDVLREMKKARCSSDHYTYNIMMNIYGKKGWIEEVSQVLAKLKSHGLEPDLYSYNTLIKAYGVAGMVEEAVNVVQEMRTKGFEPDRVTYTNIIYAHQRNENFLEAIKWSLWMKQMGM</sequence>
<keyword evidence="5" id="KW-1185">Reference proteome</keyword>
<feature type="repeat" description="PPR" evidence="3">
    <location>
        <begin position="887"/>
        <end position="921"/>
    </location>
</feature>
<accession>A0AAP0AYP9</accession>
<dbReference type="Proteomes" id="UP001418222">
    <property type="component" value="Unassembled WGS sequence"/>
</dbReference>
<dbReference type="Pfam" id="PF01535">
    <property type="entry name" value="PPR"/>
    <property type="match status" value="7"/>
</dbReference>
<dbReference type="PROSITE" id="PS51375">
    <property type="entry name" value="PPR"/>
    <property type="match status" value="10"/>
</dbReference>
<feature type="repeat" description="PPR" evidence="3">
    <location>
        <begin position="398"/>
        <end position="432"/>
    </location>
</feature>
<reference evidence="4 5" key="1">
    <citation type="journal article" date="2022" name="Nat. Plants">
        <title>Genomes of leafy and leafless Platanthera orchids illuminate the evolution of mycoheterotrophy.</title>
        <authorList>
            <person name="Li M.H."/>
            <person name="Liu K.W."/>
            <person name="Li Z."/>
            <person name="Lu H.C."/>
            <person name="Ye Q.L."/>
            <person name="Zhang D."/>
            <person name="Wang J.Y."/>
            <person name="Li Y.F."/>
            <person name="Zhong Z.M."/>
            <person name="Liu X."/>
            <person name="Yu X."/>
            <person name="Liu D.K."/>
            <person name="Tu X.D."/>
            <person name="Liu B."/>
            <person name="Hao Y."/>
            <person name="Liao X.Y."/>
            <person name="Jiang Y.T."/>
            <person name="Sun W.H."/>
            <person name="Chen J."/>
            <person name="Chen Y.Q."/>
            <person name="Ai Y."/>
            <person name="Zhai J.W."/>
            <person name="Wu S.S."/>
            <person name="Zhou Z."/>
            <person name="Hsiao Y.Y."/>
            <person name="Wu W.L."/>
            <person name="Chen Y.Y."/>
            <person name="Lin Y.F."/>
            <person name="Hsu J.L."/>
            <person name="Li C.Y."/>
            <person name="Wang Z.W."/>
            <person name="Zhao X."/>
            <person name="Zhong W.Y."/>
            <person name="Ma X.K."/>
            <person name="Ma L."/>
            <person name="Huang J."/>
            <person name="Chen G.Z."/>
            <person name="Huang M.Z."/>
            <person name="Huang L."/>
            <person name="Peng D.H."/>
            <person name="Luo Y.B."/>
            <person name="Zou S.Q."/>
            <person name="Chen S.P."/>
            <person name="Lan S."/>
            <person name="Tsai W.C."/>
            <person name="Van de Peer Y."/>
            <person name="Liu Z.J."/>
        </authorList>
    </citation>
    <scope>NUCLEOTIDE SEQUENCE [LARGE SCALE GENOMIC DNA]</scope>
    <source>
        <strain evidence="4">Lor287</strain>
    </source>
</reference>
<feature type="repeat" description="PPR" evidence="3">
    <location>
        <begin position="642"/>
        <end position="676"/>
    </location>
</feature>
<evidence type="ECO:0000256" key="2">
    <source>
        <dbReference type="ARBA" id="ARBA00022737"/>
    </source>
</evidence>
<dbReference type="NCBIfam" id="TIGR00756">
    <property type="entry name" value="PPR"/>
    <property type="match status" value="9"/>
</dbReference>
<dbReference type="Pfam" id="PF13041">
    <property type="entry name" value="PPR_2"/>
    <property type="match status" value="3"/>
</dbReference>
<dbReference type="SUPFAM" id="SSF48452">
    <property type="entry name" value="TPR-like"/>
    <property type="match status" value="1"/>
</dbReference>
<evidence type="ECO:0000256" key="3">
    <source>
        <dbReference type="PROSITE-ProRule" id="PRU00708"/>
    </source>
</evidence>
<keyword evidence="2" id="KW-0677">Repeat</keyword>
<feature type="repeat" description="PPR" evidence="3">
    <location>
        <begin position="713"/>
        <end position="747"/>
    </location>
</feature>
<organism evidence="4 5">
    <name type="scientific">Platanthera zijinensis</name>
    <dbReference type="NCBI Taxonomy" id="2320716"/>
    <lineage>
        <taxon>Eukaryota</taxon>
        <taxon>Viridiplantae</taxon>
        <taxon>Streptophyta</taxon>
        <taxon>Embryophyta</taxon>
        <taxon>Tracheophyta</taxon>
        <taxon>Spermatophyta</taxon>
        <taxon>Magnoliopsida</taxon>
        <taxon>Liliopsida</taxon>
        <taxon>Asparagales</taxon>
        <taxon>Orchidaceae</taxon>
        <taxon>Orchidoideae</taxon>
        <taxon>Orchideae</taxon>
        <taxon>Orchidinae</taxon>
        <taxon>Platanthera</taxon>
    </lineage>
</organism>
<evidence type="ECO:0000313" key="5">
    <source>
        <dbReference type="Proteomes" id="UP001418222"/>
    </source>
</evidence>
<dbReference type="FunFam" id="1.25.40.10:FF:003613">
    <property type="entry name" value="Pentatricopeptide repeat-containing protein At3g23020"/>
    <property type="match status" value="1"/>
</dbReference>
<comment type="similarity">
    <text evidence="1">Belongs to the PPR family. P subfamily.</text>
</comment>
<evidence type="ECO:0000313" key="4">
    <source>
        <dbReference type="EMBL" id="KAK8919346.1"/>
    </source>
</evidence>